<evidence type="ECO:0000313" key="8">
    <source>
        <dbReference type="EMBL" id="PFG34783.1"/>
    </source>
</evidence>
<feature type="transmembrane region" description="Helical" evidence="6">
    <location>
        <begin position="289"/>
        <end position="313"/>
    </location>
</feature>
<feature type="transmembrane region" description="Helical" evidence="6">
    <location>
        <begin position="199"/>
        <end position="224"/>
    </location>
</feature>
<protein>
    <submittedName>
        <fullName evidence="8">ABC-2 type transport system permease protein</fullName>
    </submittedName>
</protein>
<keyword evidence="2 6" id="KW-0812">Transmembrane</keyword>
<keyword evidence="4 6" id="KW-0472">Membrane</keyword>
<feature type="region of interest" description="Disordered" evidence="5">
    <location>
        <begin position="1"/>
        <end position="24"/>
    </location>
</feature>
<evidence type="ECO:0000256" key="3">
    <source>
        <dbReference type="ARBA" id="ARBA00022989"/>
    </source>
</evidence>
<dbReference type="RefSeq" id="WP_245862560.1">
    <property type="nucleotide sequence ID" value="NZ_PDJG01000001.1"/>
</dbReference>
<comment type="caution">
    <text evidence="8">The sequence shown here is derived from an EMBL/GenBank/DDBJ whole genome shotgun (WGS) entry which is preliminary data.</text>
</comment>
<evidence type="ECO:0000256" key="6">
    <source>
        <dbReference type="SAM" id="Phobius"/>
    </source>
</evidence>
<feature type="domain" description="ABC-2 type transporter transmembrane" evidence="7">
    <location>
        <begin position="49"/>
        <end position="386"/>
    </location>
</feature>
<dbReference type="AlphaFoldDB" id="A0A2A9E7F9"/>
<accession>A0A2A9E7F9</accession>
<feature type="transmembrane region" description="Helical" evidence="6">
    <location>
        <begin position="48"/>
        <end position="70"/>
    </location>
</feature>
<sequence length="415" mass="43365">MSSTTQSTTRVTLPAGPVRAPEDDMPAVKNPWLVVMVREIMVKLTDRNFLLSTGLTLVLIIGGVAVSGFLGSRTSDYTVAVSSGEARELVAGGAVTIEADDSGDTLTAEDVSDEVAARQAVRDGDVDAALVAGTDGWVVVGLDEVDGTLSSALAQSVSTSVLSANAQAAGTTVEALTAGSEVTTELLESSEQNEAIKSAVGFVFAFLFYMAAIIFGMAIANSVLEEKQNRVVEILATAIPIRQLLYGKVIGNSILAFAQIAVFAVVALVAVNVTGVASDLGWLLGASGWFIAFFVVGFTALAAVWAVLGSLASRSEDLQSNTGPITTVIMVALFVGLFADGVWLTVASYVPVISSIAMPIRMLDGDVPLWEPLIALGLSMLAAYALLRLGERVYQRAVMQGGTALKWRQALKVEI</sequence>
<evidence type="ECO:0000313" key="9">
    <source>
        <dbReference type="Proteomes" id="UP000225548"/>
    </source>
</evidence>
<feature type="transmembrane region" description="Helical" evidence="6">
    <location>
        <begin position="369"/>
        <end position="387"/>
    </location>
</feature>
<evidence type="ECO:0000256" key="5">
    <source>
        <dbReference type="SAM" id="MobiDB-lite"/>
    </source>
</evidence>
<evidence type="ECO:0000256" key="2">
    <source>
        <dbReference type="ARBA" id="ARBA00022692"/>
    </source>
</evidence>
<comment type="subcellular location">
    <subcellularLocation>
        <location evidence="1">Membrane</location>
        <topology evidence="1">Multi-pass membrane protein</topology>
    </subcellularLocation>
</comment>
<dbReference type="GO" id="GO:0140359">
    <property type="term" value="F:ABC-type transporter activity"/>
    <property type="evidence" value="ECO:0007669"/>
    <property type="project" value="InterPro"/>
</dbReference>
<keyword evidence="3 6" id="KW-1133">Transmembrane helix</keyword>
<feature type="transmembrane region" description="Helical" evidence="6">
    <location>
        <begin position="325"/>
        <end position="349"/>
    </location>
</feature>
<proteinExistence type="predicted"/>
<feature type="compositionally biased region" description="Polar residues" evidence="5">
    <location>
        <begin position="1"/>
        <end position="11"/>
    </location>
</feature>
<dbReference type="EMBL" id="PDJG01000001">
    <property type="protein sequence ID" value="PFG34783.1"/>
    <property type="molecule type" value="Genomic_DNA"/>
</dbReference>
<dbReference type="GO" id="GO:0016020">
    <property type="term" value="C:membrane"/>
    <property type="evidence" value="ECO:0007669"/>
    <property type="project" value="UniProtKB-SubCell"/>
</dbReference>
<dbReference type="Pfam" id="PF12698">
    <property type="entry name" value="ABC2_membrane_3"/>
    <property type="match status" value="1"/>
</dbReference>
<reference evidence="8 9" key="1">
    <citation type="submission" date="2017-10" db="EMBL/GenBank/DDBJ databases">
        <title>Sequencing the genomes of 1000 actinobacteria strains.</title>
        <authorList>
            <person name="Klenk H.-P."/>
        </authorList>
    </citation>
    <scope>NUCLEOTIDE SEQUENCE [LARGE SCALE GENOMIC DNA]</scope>
    <source>
        <strain evidence="8 9">DSM 18966</strain>
    </source>
</reference>
<gene>
    <name evidence="8" type="ORF">ATL42_2706</name>
</gene>
<evidence type="ECO:0000256" key="4">
    <source>
        <dbReference type="ARBA" id="ARBA00023136"/>
    </source>
</evidence>
<evidence type="ECO:0000259" key="7">
    <source>
        <dbReference type="Pfam" id="PF12698"/>
    </source>
</evidence>
<evidence type="ECO:0000256" key="1">
    <source>
        <dbReference type="ARBA" id="ARBA00004141"/>
    </source>
</evidence>
<dbReference type="Proteomes" id="UP000225548">
    <property type="component" value="Unassembled WGS sequence"/>
</dbReference>
<keyword evidence="9" id="KW-1185">Reference proteome</keyword>
<organism evidence="8 9">
    <name type="scientific">Sanguibacter antarcticus</name>
    <dbReference type="NCBI Taxonomy" id="372484"/>
    <lineage>
        <taxon>Bacteria</taxon>
        <taxon>Bacillati</taxon>
        <taxon>Actinomycetota</taxon>
        <taxon>Actinomycetes</taxon>
        <taxon>Micrococcales</taxon>
        <taxon>Sanguibacteraceae</taxon>
        <taxon>Sanguibacter</taxon>
    </lineage>
</organism>
<dbReference type="InterPro" id="IPR013525">
    <property type="entry name" value="ABC2_TM"/>
</dbReference>
<feature type="transmembrane region" description="Helical" evidence="6">
    <location>
        <begin position="245"/>
        <end position="269"/>
    </location>
</feature>
<name>A0A2A9E7F9_9MICO</name>